<gene>
    <name evidence="1" type="ORF">F8566_19915</name>
</gene>
<evidence type="ECO:0000313" key="2">
    <source>
        <dbReference type="Proteomes" id="UP000468735"/>
    </source>
</evidence>
<dbReference type="EMBL" id="WBMT01000009">
    <property type="protein sequence ID" value="KAB2347282.1"/>
    <property type="molecule type" value="Genomic_DNA"/>
</dbReference>
<proteinExistence type="predicted"/>
<dbReference type="Proteomes" id="UP000468735">
    <property type="component" value="Unassembled WGS sequence"/>
</dbReference>
<comment type="caution">
    <text evidence="1">The sequence shown here is derived from an EMBL/GenBank/DDBJ whole genome shotgun (WGS) entry which is preliminary data.</text>
</comment>
<keyword evidence="2" id="KW-1185">Reference proteome</keyword>
<sequence>MGMSVQIRTYTGSLEGTCVHPAIWALCQSAERAGLPLLGHVDRYDNTTFNRLQMKPVLAELDQIAADASPDEREAVREIVALIQQCERKPHRYLVFNGD</sequence>
<dbReference type="RefSeq" id="WP_151561969.1">
    <property type="nucleotide sequence ID" value="NZ_WBMT01000009.1"/>
</dbReference>
<evidence type="ECO:0000313" key="1">
    <source>
        <dbReference type="EMBL" id="KAB2347282.1"/>
    </source>
</evidence>
<dbReference type="AlphaFoldDB" id="A0A6H9YMR0"/>
<accession>A0A6H9YMR0</accession>
<name>A0A6H9YMR0_9ACTN</name>
<protein>
    <submittedName>
        <fullName evidence="1">Uncharacterized protein</fullName>
    </submittedName>
</protein>
<organism evidence="1 2">
    <name type="scientific">Actinomadura rudentiformis</name>
    <dbReference type="NCBI Taxonomy" id="359158"/>
    <lineage>
        <taxon>Bacteria</taxon>
        <taxon>Bacillati</taxon>
        <taxon>Actinomycetota</taxon>
        <taxon>Actinomycetes</taxon>
        <taxon>Streptosporangiales</taxon>
        <taxon>Thermomonosporaceae</taxon>
        <taxon>Actinomadura</taxon>
    </lineage>
</organism>
<reference evidence="1 2" key="1">
    <citation type="submission" date="2019-09" db="EMBL/GenBank/DDBJ databases">
        <title>Actinomadura physcomitrii sp. nov., a novel actinomycete isolated from moss [Physcomitrium sphaericum (Ludw) Fuernr].</title>
        <authorList>
            <person name="Zhuang X."/>
            <person name="Liu C."/>
        </authorList>
    </citation>
    <scope>NUCLEOTIDE SEQUENCE [LARGE SCALE GENOMIC DNA]</scope>
    <source>
        <strain evidence="1 2">HMC1</strain>
    </source>
</reference>
<dbReference type="OrthoDB" id="4322507at2"/>